<reference evidence="2" key="1">
    <citation type="submission" date="2020-03" db="EMBL/GenBank/DDBJ databases">
        <title>A high-quality chromosome-level genome assembly of a woody plant with both climbing and erect habits, Rhamnella rubrinervis.</title>
        <authorList>
            <person name="Lu Z."/>
            <person name="Yang Y."/>
            <person name="Zhu X."/>
            <person name="Sun Y."/>
        </authorList>
    </citation>
    <scope>NUCLEOTIDE SEQUENCE</scope>
    <source>
        <strain evidence="2">BYM</strain>
        <tissue evidence="2">Leaf</tissue>
    </source>
</reference>
<name>A0A8K0E2R3_9ROSA</name>
<dbReference type="OrthoDB" id="1930729at2759"/>
<comment type="caution">
    <text evidence="2">The sequence shown here is derived from an EMBL/GenBank/DDBJ whole genome shotgun (WGS) entry which is preliminary data.</text>
</comment>
<dbReference type="PANTHER" id="PTHR48449">
    <property type="entry name" value="DUF1985 DOMAIN-CONTAINING PROTEIN"/>
    <property type="match status" value="1"/>
</dbReference>
<dbReference type="EMBL" id="VOIH02000007">
    <property type="protein sequence ID" value="KAF3442217.1"/>
    <property type="molecule type" value="Genomic_DNA"/>
</dbReference>
<dbReference type="Proteomes" id="UP000796880">
    <property type="component" value="Unassembled WGS sequence"/>
</dbReference>
<dbReference type="PANTHER" id="PTHR48449:SF1">
    <property type="entry name" value="DUF1985 DOMAIN-CONTAINING PROTEIN"/>
    <property type="match status" value="1"/>
</dbReference>
<evidence type="ECO:0000313" key="2">
    <source>
        <dbReference type="EMBL" id="KAF3442217.1"/>
    </source>
</evidence>
<accession>A0A8K0E2R3</accession>
<feature type="region of interest" description="Disordered" evidence="1">
    <location>
        <begin position="142"/>
        <end position="174"/>
    </location>
</feature>
<protein>
    <submittedName>
        <fullName evidence="2">Uncharacterized protein</fullName>
    </submittedName>
</protein>
<dbReference type="AlphaFoldDB" id="A0A8K0E2R3"/>
<gene>
    <name evidence="2" type="ORF">FNV43_RR16133</name>
</gene>
<organism evidence="2 3">
    <name type="scientific">Rhamnella rubrinervis</name>
    <dbReference type="NCBI Taxonomy" id="2594499"/>
    <lineage>
        <taxon>Eukaryota</taxon>
        <taxon>Viridiplantae</taxon>
        <taxon>Streptophyta</taxon>
        <taxon>Embryophyta</taxon>
        <taxon>Tracheophyta</taxon>
        <taxon>Spermatophyta</taxon>
        <taxon>Magnoliopsida</taxon>
        <taxon>eudicotyledons</taxon>
        <taxon>Gunneridae</taxon>
        <taxon>Pentapetalae</taxon>
        <taxon>rosids</taxon>
        <taxon>fabids</taxon>
        <taxon>Rosales</taxon>
        <taxon>Rhamnaceae</taxon>
        <taxon>rhamnoid group</taxon>
        <taxon>Rhamneae</taxon>
        <taxon>Rhamnella</taxon>
    </lineage>
</organism>
<sequence length="182" mass="21089">MWYCKLEDDGVKAFKNTCFGHFLDVKSITFCSCIVHSFLVRTHDLLDTLWDKYFGVRGTLEQKKFMTKFEMYLFDEMEVEDNVKVCMFYLLEAVLLAGDKRKSYPVHNRLHLTAQEKKEAYITSFFRSIAYRSYDGPPSVVEDVDDTAVDPPSEQVQLDRHTPAATASTSHAPHPYYTIPHI</sequence>
<evidence type="ECO:0000313" key="3">
    <source>
        <dbReference type="Proteomes" id="UP000796880"/>
    </source>
</evidence>
<keyword evidence="3" id="KW-1185">Reference proteome</keyword>
<proteinExistence type="predicted"/>
<evidence type="ECO:0000256" key="1">
    <source>
        <dbReference type="SAM" id="MobiDB-lite"/>
    </source>
</evidence>
<feature type="compositionally biased region" description="Low complexity" evidence="1">
    <location>
        <begin position="163"/>
        <end position="174"/>
    </location>
</feature>